<dbReference type="Proteomes" id="UP001500456">
    <property type="component" value="Unassembled WGS sequence"/>
</dbReference>
<dbReference type="InterPro" id="IPR029479">
    <property type="entry name" value="Nitroreductase"/>
</dbReference>
<evidence type="ECO:0000256" key="1">
    <source>
        <dbReference type="ARBA" id="ARBA00022630"/>
    </source>
</evidence>
<evidence type="ECO:0000256" key="2">
    <source>
        <dbReference type="ARBA" id="ARBA00022643"/>
    </source>
</evidence>
<evidence type="ECO:0000259" key="4">
    <source>
        <dbReference type="Pfam" id="PF00881"/>
    </source>
</evidence>
<dbReference type="RefSeq" id="WP_345566098.1">
    <property type="nucleotide sequence ID" value="NZ_BAAAZX010000014.1"/>
</dbReference>
<keyword evidence="6" id="KW-1185">Reference proteome</keyword>
<dbReference type="PANTHER" id="PTHR23026">
    <property type="entry name" value="NADPH NITROREDUCTASE"/>
    <property type="match status" value="1"/>
</dbReference>
<gene>
    <name evidence="5" type="ORF">GCM10022232_48360</name>
</gene>
<protein>
    <submittedName>
        <fullName evidence="5">Nitroreductase</fullName>
    </submittedName>
</protein>
<dbReference type="CDD" id="cd02136">
    <property type="entry name" value="PnbA_NfnB-like"/>
    <property type="match status" value="1"/>
</dbReference>
<reference evidence="6" key="1">
    <citation type="journal article" date="2019" name="Int. J. Syst. Evol. Microbiol.">
        <title>The Global Catalogue of Microorganisms (GCM) 10K type strain sequencing project: providing services to taxonomists for standard genome sequencing and annotation.</title>
        <authorList>
            <consortium name="The Broad Institute Genomics Platform"/>
            <consortium name="The Broad Institute Genome Sequencing Center for Infectious Disease"/>
            <person name="Wu L."/>
            <person name="Ma J."/>
        </authorList>
    </citation>
    <scope>NUCLEOTIDE SEQUENCE [LARGE SCALE GENOMIC DNA]</scope>
    <source>
        <strain evidence="6">JCM 16924</strain>
    </source>
</reference>
<dbReference type="PANTHER" id="PTHR23026:SF90">
    <property type="entry name" value="IODOTYROSINE DEIODINASE 1"/>
    <property type="match status" value="1"/>
</dbReference>
<comment type="caution">
    <text evidence="5">The sequence shown here is derived from an EMBL/GenBank/DDBJ whole genome shotgun (WGS) entry which is preliminary data.</text>
</comment>
<keyword evidence="1" id="KW-0285">Flavoprotein</keyword>
<sequence>MTVHDEPPHEDLAKELTPDLVTYDGGTDSDLPCDGLSLIASRHCKRAFLDRPVPRDVLAEVLLAAGQAPSGRNIQPWRMTVVTDSPLDALTRTLCEGFDRGEPPRPDCANRTPTLDDIAAERARAALAGVLRAKGHAPDDPSAARAHLRDNLRFYGAPAALVCHVPGDAVPGTFLEAGLFLQNVMLGLVARGLGSCPQFSVAGYADALRRKLDIDADRLIVCTLAVGYPDEAAPVNRFVPQRARLEEYVHWS</sequence>
<keyword evidence="3" id="KW-0560">Oxidoreductase</keyword>
<dbReference type="InterPro" id="IPR050627">
    <property type="entry name" value="Nitroreductase/BluB"/>
</dbReference>
<accession>A0ABP7RXI0</accession>
<name>A0ABP7RXI0_9ACTN</name>
<dbReference type="InterPro" id="IPR000415">
    <property type="entry name" value="Nitroreductase-like"/>
</dbReference>
<dbReference type="EMBL" id="BAAAZX010000014">
    <property type="protein sequence ID" value="GAA4003567.1"/>
    <property type="molecule type" value="Genomic_DNA"/>
</dbReference>
<proteinExistence type="predicted"/>
<evidence type="ECO:0000256" key="3">
    <source>
        <dbReference type="ARBA" id="ARBA00023002"/>
    </source>
</evidence>
<evidence type="ECO:0000313" key="5">
    <source>
        <dbReference type="EMBL" id="GAA4003567.1"/>
    </source>
</evidence>
<dbReference type="Gene3D" id="3.40.109.10">
    <property type="entry name" value="NADH Oxidase"/>
    <property type="match status" value="1"/>
</dbReference>
<dbReference type="Pfam" id="PF00881">
    <property type="entry name" value="Nitroreductase"/>
    <property type="match status" value="1"/>
</dbReference>
<keyword evidence="2" id="KW-0288">FMN</keyword>
<evidence type="ECO:0000313" key="6">
    <source>
        <dbReference type="Proteomes" id="UP001500456"/>
    </source>
</evidence>
<organism evidence="5 6">
    <name type="scientific">Streptomyces plumbiresistens</name>
    <dbReference type="NCBI Taxonomy" id="511811"/>
    <lineage>
        <taxon>Bacteria</taxon>
        <taxon>Bacillati</taxon>
        <taxon>Actinomycetota</taxon>
        <taxon>Actinomycetes</taxon>
        <taxon>Kitasatosporales</taxon>
        <taxon>Streptomycetaceae</taxon>
        <taxon>Streptomyces</taxon>
    </lineage>
</organism>
<dbReference type="SUPFAM" id="SSF55469">
    <property type="entry name" value="FMN-dependent nitroreductase-like"/>
    <property type="match status" value="1"/>
</dbReference>
<feature type="domain" description="Nitroreductase" evidence="4">
    <location>
        <begin position="39"/>
        <end position="228"/>
    </location>
</feature>